<feature type="compositionally biased region" description="Low complexity" evidence="1">
    <location>
        <begin position="920"/>
        <end position="930"/>
    </location>
</feature>
<feature type="compositionally biased region" description="Polar residues" evidence="1">
    <location>
        <begin position="216"/>
        <end position="229"/>
    </location>
</feature>
<dbReference type="EMBL" id="JROU02000589">
    <property type="protein sequence ID" value="OEH78872.1"/>
    <property type="molecule type" value="Genomic_DNA"/>
</dbReference>
<feature type="region of interest" description="Disordered" evidence="1">
    <location>
        <begin position="818"/>
        <end position="895"/>
    </location>
</feature>
<sequence length="1013" mass="102580">MEGIPSPASEVAGQQLPGPRGSPQACWGFNGVTSLMGRAQALPGTPSQTPPLPRGPQALLPSAAGVTAQVAAAAARLSIASAALQSAAAERAGLHHACPGFPPSAPGRPWNRGPLGAQRAVGAPLGLVSPLYTASTDVSLGLRGPNAALPFLGGSLAAGAPRGPQTGAKWTCFPPPGAPLGVPPTEAPLPFSRGAFVSNRDVQTHQVAPPALPPSRESTTGASSASIETAGSAAEAQAVTEAVSGSRGNLDSGRVEQLLRCLSRGLEPSCLPAEAPYDVSVGRAFMGESADAGTAEAPTSKGKFCCAPWGRGPCDVCNSAGGCDGLQREAPHGSCEAPSLRCRHEASMGPYGRRGALSGPPGEGWAAAREALLQVSARVATAPACSPQSLLYGWGSYRKTPGVGLHARGNGGGGPEPEGASALLQRVASMSDALDVVAGEEATKTRLAVSRLGLAGCDAAGATEGTNGATNVAAKSLEELLGSAERESRAFFEECSRCAEAVSLHKAQSAALAVRNGLLKRNGQRQEDRQDAAEGACGSVSASGLAGTGGPEVSGAESASPAPAGSAGGGLGTAAFGDEAAAASSADEEVLGQFTCCIASKLAAEGAAVAEALECIYDSLADCCPVIGSKRGAARGASPATQQVTVVEGGASLPAATLEQEAAAPASPSERPLSLRRRGVRGLHCPLPLIRTIPVFLRGMEQDCQASEPLGDDLGSAEGHLKQASNLAIPTHEISEAPLKPDLSLLAAGAACESEVAEAAAGGTTADQRGLDEVFYAFLANTQAVLLPQCVFSLTPPRSPRHLRRNFGGFGGRVPFKGCPGTAEPHSSSNRKAASVEDKSGGVARRNRVGTSSATSRSVPPGAMGFPPAESLPEAFDRSRTPEGPQAGPPPEALGKLSLSHIATWRQQGPKRSPWLLVKQQPQQQDLQSQHASMPAAQQQHSPVQDGDMLEADGTSAAFTASSPSAAAATEALHRGWECHQVKQRQFAAVASSAALLPPSPEGNERPLGWDVL</sequence>
<name>A0A1D3D5Z1_9EIME</name>
<feature type="compositionally biased region" description="Polar residues" evidence="1">
    <location>
        <begin position="849"/>
        <end position="858"/>
    </location>
</feature>
<feature type="compositionally biased region" description="Low complexity" evidence="1">
    <location>
        <begin position="554"/>
        <end position="565"/>
    </location>
</feature>
<proteinExistence type="predicted"/>
<dbReference type="InParanoid" id="A0A1D3D5Z1"/>
<evidence type="ECO:0000313" key="3">
    <source>
        <dbReference type="Proteomes" id="UP000095192"/>
    </source>
</evidence>
<protein>
    <submittedName>
        <fullName evidence="2">Uncharacterized protein</fullName>
    </submittedName>
</protein>
<comment type="caution">
    <text evidence="2">The sequence shown here is derived from an EMBL/GenBank/DDBJ whole genome shotgun (WGS) entry which is preliminary data.</text>
</comment>
<reference evidence="2 3" key="1">
    <citation type="journal article" date="2016" name="BMC Genomics">
        <title>Comparative genomics reveals Cyclospora cayetanensis possesses coccidia-like metabolism and invasion components but unique surface antigens.</title>
        <authorList>
            <person name="Liu S."/>
            <person name="Wang L."/>
            <person name="Zheng H."/>
            <person name="Xu Z."/>
            <person name="Roellig D.M."/>
            <person name="Li N."/>
            <person name="Frace M.A."/>
            <person name="Tang K."/>
            <person name="Arrowood M.J."/>
            <person name="Moss D.M."/>
            <person name="Zhang L."/>
            <person name="Feng Y."/>
            <person name="Xiao L."/>
        </authorList>
    </citation>
    <scope>NUCLEOTIDE SEQUENCE [LARGE SCALE GENOMIC DNA]</scope>
    <source>
        <strain evidence="2 3">CHN_HEN01</strain>
    </source>
</reference>
<accession>A0A1D3D5Z1</accession>
<feature type="region of interest" description="Disordered" evidence="1">
    <location>
        <begin position="39"/>
        <end position="59"/>
    </location>
</feature>
<evidence type="ECO:0000313" key="2">
    <source>
        <dbReference type="EMBL" id="OEH78872.1"/>
    </source>
</evidence>
<feature type="region of interest" description="Disordered" evidence="1">
    <location>
        <begin position="918"/>
        <end position="950"/>
    </location>
</feature>
<dbReference type="AlphaFoldDB" id="A0A1D3D5Z1"/>
<dbReference type="VEuPathDB" id="ToxoDB:cyc_01543"/>
<evidence type="ECO:0000256" key="1">
    <source>
        <dbReference type="SAM" id="MobiDB-lite"/>
    </source>
</evidence>
<gene>
    <name evidence="2" type="ORF">cyc_01543</name>
</gene>
<feature type="region of interest" description="Disordered" evidence="1">
    <location>
        <begin position="522"/>
        <end position="570"/>
    </location>
</feature>
<organism evidence="2 3">
    <name type="scientific">Cyclospora cayetanensis</name>
    <dbReference type="NCBI Taxonomy" id="88456"/>
    <lineage>
        <taxon>Eukaryota</taxon>
        <taxon>Sar</taxon>
        <taxon>Alveolata</taxon>
        <taxon>Apicomplexa</taxon>
        <taxon>Conoidasida</taxon>
        <taxon>Coccidia</taxon>
        <taxon>Eucoccidiorida</taxon>
        <taxon>Eimeriorina</taxon>
        <taxon>Eimeriidae</taxon>
        <taxon>Cyclospora</taxon>
    </lineage>
</organism>
<feature type="region of interest" description="Disordered" evidence="1">
    <location>
        <begin position="994"/>
        <end position="1013"/>
    </location>
</feature>
<keyword evidence="3" id="KW-1185">Reference proteome</keyword>
<feature type="region of interest" description="Disordered" evidence="1">
    <location>
        <begin position="203"/>
        <end position="233"/>
    </location>
</feature>
<dbReference type="Proteomes" id="UP000095192">
    <property type="component" value="Unassembled WGS sequence"/>
</dbReference>
<feature type="region of interest" description="Disordered" evidence="1">
    <location>
        <begin position="1"/>
        <end position="25"/>
    </location>
</feature>